<evidence type="ECO:0000256" key="3">
    <source>
        <dbReference type="ARBA" id="ARBA00022692"/>
    </source>
</evidence>
<name>A0A9D2KGU2_9MICO</name>
<accession>A0A9D2KGU2</accession>
<evidence type="ECO:0000256" key="1">
    <source>
        <dbReference type="ARBA" id="ARBA00004370"/>
    </source>
</evidence>
<feature type="region of interest" description="Disordered" evidence="7">
    <location>
        <begin position="241"/>
        <end position="286"/>
    </location>
</feature>
<keyword evidence="6" id="KW-1003">Cell membrane</keyword>
<dbReference type="Pfam" id="PF02104">
    <property type="entry name" value="SURF1"/>
    <property type="match status" value="1"/>
</dbReference>
<reference evidence="8" key="1">
    <citation type="journal article" date="2021" name="PeerJ">
        <title>Extensive microbial diversity within the chicken gut microbiome revealed by metagenomics and culture.</title>
        <authorList>
            <person name="Gilroy R."/>
            <person name="Ravi A."/>
            <person name="Getino M."/>
            <person name="Pursley I."/>
            <person name="Horton D.L."/>
            <person name="Alikhan N.F."/>
            <person name="Baker D."/>
            <person name="Gharbi K."/>
            <person name="Hall N."/>
            <person name="Watson M."/>
            <person name="Adriaenssens E.M."/>
            <person name="Foster-Nyarko E."/>
            <person name="Jarju S."/>
            <person name="Secka A."/>
            <person name="Antonio M."/>
            <person name="Oren A."/>
            <person name="Chaudhuri R.R."/>
            <person name="La Ragione R."/>
            <person name="Hildebrand F."/>
            <person name="Pallen M.J."/>
        </authorList>
    </citation>
    <scope>NUCLEOTIDE SEQUENCE</scope>
    <source>
        <strain evidence="8">ChiHjej8B7-3636</strain>
    </source>
</reference>
<feature type="transmembrane region" description="Helical" evidence="6">
    <location>
        <begin position="215"/>
        <end position="234"/>
    </location>
</feature>
<comment type="caution">
    <text evidence="8">The sequence shown here is derived from an EMBL/GenBank/DDBJ whole genome shotgun (WGS) entry which is preliminary data.</text>
</comment>
<organism evidence="8 9">
    <name type="scientific">Candidatus Microbacterium stercoravium</name>
    <dbReference type="NCBI Taxonomy" id="2838697"/>
    <lineage>
        <taxon>Bacteria</taxon>
        <taxon>Bacillati</taxon>
        <taxon>Actinomycetota</taxon>
        <taxon>Actinomycetes</taxon>
        <taxon>Micrococcales</taxon>
        <taxon>Microbacteriaceae</taxon>
        <taxon>Microbacterium</taxon>
    </lineage>
</organism>
<comment type="subcellular location">
    <subcellularLocation>
        <location evidence="6">Cell membrane</location>
        <topology evidence="6">Multi-pass membrane protein</topology>
    </subcellularLocation>
    <subcellularLocation>
        <location evidence="1">Membrane</location>
    </subcellularLocation>
</comment>
<dbReference type="CDD" id="cd06662">
    <property type="entry name" value="SURF1"/>
    <property type="match status" value="1"/>
</dbReference>
<evidence type="ECO:0000313" key="9">
    <source>
        <dbReference type="Proteomes" id="UP000824220"/>
    </source>
</evidence>
<dbReference type="AlphaFoldDB" id="A0A9D2KGU2"/>
<proteinExistence type="inferred from homology"/>
<protein>
    <recommendedName>
        <fullName evidence="6">SURF1-like protein</fullName>
    </recommendedName>
</protein>
<dbReference type="PANTHER" id="PTHR23427">
    <property type="entry name" value="SURFEIT LOCUS PROTEIN"/>
    <property type="match status" value="1"/>
</dbReference>
<dbReference type="PROSITE" id="PS50895">
    <property type="entry name" value="SURF1"/>
    <property type="match status" value="1"/>
</dbReference>
<comment type="caution">
    <text evidence="6">Lacks conserved residue(s) required for the propagation of feature annotation.</text>
</comment>
<keyword evidence="4 6" id="KW-1133">Transmembrane helix</keyword>
<dbReference type="PROSITE" id="PS51257">
    <property type="entry name" value="PROKAR_LIPOPROTEIN"/>
    <property type="match status" value="1"/>
</dbReference>
<dbReference type="Proteomes" id="UP000824220">
    <property type="component" value="Unassembled WGS sequence"/>
</dbReference>
<evidence type="ECO:0000256" key="7">
    <source>
        <dbReference type="SAM" id="MobiDB-lite"/>
    </source>
</evidence>
<comment type="similarity">
    <text evidence="2 6">Belongs to the SURF1 family.</text>
</comment>
<feature type="compositionally biased region" description="Acidic residues" evidence="7">
    <location>
        <begin position="276"/>
        <end position="286"/>
    </location>
</feature>
<evidence type="ECO:0000256" key="4">
    <source>
        <dbReference type="ARBA" id="ARBA00022989"/>
    </source>
</evidence>
<dbReference type="PANTHER" id="PTHR23427:SF2">
    <property type="entry name" value="SURFEIT LOCUS PROTEIN 1"/>
    <property type="match status" value="1"/>
</dbReference>
<feature type="compositionally biased region" description="Basic residues" evidence="7">
    <location>
        <begin position="262"/>
        <end position="271"/>
    </location>
</feature>
<gene>
    <name evidence="8" type="ORF">H9800_09460</name>
</gene>
<dbReference type="InterPro" id="IPR045214">
    <property type="entry name" value="Surf1/Surf4"/>
</dbReference>
<keyword evidence="5 6" id="KW-0472">Membrane</keyword>
<evidence type="ECO:0000256" key="5">
    <source>
        <dbReference type="ARBA" id="ARBA00023136"/>
    </source>
</evidence>
<dbReference type="InterPro" id="IPR002994">
    <property type="entry name" value="Surf1/Shy1"/>
</dbReference>
<feature type="compositionally biased region" description="Acidic residues" evidence="7">
    <location>
        <begin position="245"/>
        <end position="257"/>
    </location>
</feature>
<evidence type="ECO:0000313" key="8">
    <source>
        <dbReference type="EMBL" id="HJA05069.1"/>
    </source>
</evidence>
<keyword evidence="3 6" id="KW-0812">Transmembrane</keyword>
<dbReference type="EMBL" id="DXAM01000135">
    <property type="protein sequence ID" value="HJA05069.1"/>
    <property type="molecule type" value="Genomic_DNA"/>
</dbReference>
<evidence type="ECO:0000256" key="6">
    <source>
        <dbReference type="RuleBase" id="RU363076"/>
    </source>
</evidence>
<dbReference type="GO" id="GO:0005886">
    <property type="term" value="C:plasma membrane"/>
    <property type="evidence" value="ECO:0007669"/>
    <property type="project" value="UniProtKB-SubCell"/>
</dbReference>
<reference evidence="8" key="2">
    <citation type="submission" date="2021-04" db="EMBL/GenBank/DDBJ databases">
        <authorList>
            <person name="Gilroy R."/>
        </authorList>
    </citation>
    <scope>NUCLEOTIDE SEQUENCE</scope>
    <source>
        <strain evidence="8">ChiHjej8B7-3636</strain>
    </source>
</reference>
<sequence length="286" mass="30981">MRAWPRAGRWAVYAAVALVFAIACAFLSNWQFARGEERAAANALVENNYDADPVAFGALMAGTDDFDPDDEWHPVVLSGRYLPEEQLLVRNRPQGGTSAYEVIVPFQLDDGRIVAVDRGWVPPSYGGDEVATPAAPTDEITVLARLRSSEPQASSGQSAPDGQLPTIHVPAIAELLGDAVVTPVYAIMVSEDPAPADAPRAIAAPEIDAGPHLSYAIQWILFAVMGFVFIGYMIRTEVVASREPESDDDDEDDDVDELPAPRAKRTPRAKRRDLDAEAEDAILDAR</sequence>
<evidence type="ECO:0000256" key="2">
    <source>
        <dbReference type="ARBA" id="ARBA00007165"/>
    </source>
</evidence>